<dbReference type="EMBL" id="VJMJ01000064">
    <property type="protein sequence ID" value="KAF0739375.1"/>
    <property type="molecule type" value="Genomic_DNA"/>
</dbReference>
<keyword evidence="2" id="KW-1185">Reference proteome</keyword>
<protein>
    <submittedName>
        <fullName evidence="1">Uncharacterized protein</fullName>
    </submittedName>
</protein>
<gene>
    <name evidence="1" type="ORF">Ae201684_004944</name>
</gene>
<evidence type="ECO:0000313" key="2">
    <source>
        <dbReference type="Proteomes" id="UP000481153"/>
    </source>
</evidence>
<evidence type="ECO:0000313" key="1">
    <source>
        <dbReference type="EMBL" id="KAF0739375.1"/>
    </source>
</evidence>
<comment type="caution">
    <text evidence="1">The sequence shown here is derived from an EMBL/GenBank/DDBJ whole genome shotgun (WGS) entry which is preliminary data.</text>
</comment>
<sequence length="126" mass="13849">MQLCGLALWENLKELPLLSSPLSFSWRTKRTAVATRSCSSRRFLFLDVKCFKGSNIRFATAKDSAAANGLDTQFRSFPVKAFRSFLAAISMVFILQNGGYCLAGLPYHQSVQADATSTLGNENDSV</sequence>
<dbReference type="AlphaFoldDB" id="A0A6G0XGN1"/>
<name>A0A6G0XGN1_9STRA</name>
<organism evidence="1 2">
    <name type="scientific">Aphanomyces euteiches</name>
    <dbReference type="NCBI Taxonomy" id="100861"/>
    <lineage>
        <taxon>Eukaryota</taxon>
        <taxon>Sar</taxon>
        <taxon>Stramenopiles</taxon>
        <taxon>Oomycota</taxon>
        <taxon>Saprolegniomycetes</taxon>
        <taxon>Saprolegniales</taxon>
        <taxon>Verrucalvaceae</taxon>
        <taxon>Aphanomyces</taxon>
    </lineage>
</organism>
<proteinExistence type="predicted"/>
<dbReference type="Proteomes" id="UP000481153">
    <property type="component" value="Unassembled WGS sequence"/>
</dbReference>
<accession>A0A6G0XGN1</accession>
<reference evidence="1 2" key="1">
    <citation type="submission" date="2019-07" db="EMBL/GenBank/DDBJ databases">
        <title>Genomics analysis of Aphanomyces spp. identifies a new class of oomycete effector associated with host adaptation.</title>
        <authorList>
            <person name="Gaulin E."/>
        </authorList>
    </citation>
    <scope>NUCLEOTIDE SEQUENCE [LARGE SCALE GENOMIC DNA]</scope>
    <source>
        <strain evidence="1 2">ATCC 201684</strain>
    </source>
</reference>